<dbReference type="InterPro" id="IPR001873">
    <property type="entry name" value="ENaC"/>
</dbReference>
<evidence type="ECO:0000256" key="4">
    <source>
        <dbReference type="ARBA" id="ARBA00022461"/>
    </source>
</evidence>
<evidence type="ECO:0000256" key="13">
    <source>
        <dbReference type="SAM" id="Phobius"/>
    </source>
</evidence>
<organism evidence="14 15">
    <name type="scientific">Caligus rogercresseyi</name>
    <name type="common">Sea louse</name>
    <dbReference type="NCBI Taxonomy" id="217165"/>
    <lineage>
        <taxon>Eukaryota</taxon>
        <taxon>Metazoa</taxon>
        <taxon>Ecdysozoa</taxon>
        <taxon>Arthropoda</taxon>
        <taxon>Crustacea</taxon>
        <taxon>Multicrustacea</taxon>
        <taxon>Hexanauplia</taxon>
        <taxon>Copepoda</taxon>
        <taxon>Siphonostomatoida</taxon>
        <taxon>Caligidae</taxon>
        <taxon>Caligus</taxon>
    </lineage>
</organism>
<keyword evidence="11 12" id="KW-0407">Ion channel</keyword>
<feature type="non-terminal residue" evidence="14">
    <location>
        <position position="1"/>
    </location>
</feature>
<dbReference type="Proteomes" id="UP000595437">
    <property type="component" value="Chromosome 15"/>
</dbReference>
<feature type="transmembrane region" description="Helical" evidence="13">
    <location>
        <begin position="26"/>
        <end position="43"/>
    </location>
</feature>
<evidence type="ECO:0000256" key="5">
    <source>
        <dbReference type="ARBA" id="ARBA00022692"/>
    </source>
</evidence>
<evidence type="ECO:0000256" key="11">
    <source>
        <dbReference type="ARBA" id="ARBA00023303"/>
    </source>
</evidence>
<comment type="similarity">
    <text evidence="2 12">Belongs to the amiloride-sensitive sodium channel (TC 1.A.6) family.</text>
</comment>
<evidence type="ECO:0000256" key="12">
    <source>
        <dbReference type="RuleBase" id="RU000679"/>
    </source>
</evidence>
<gene>
    <name evidence="14" type="ORF">FKW44_020902</name>
</gene>
<evidence type="ECO:0000256" key="1">
    <source>
        <dbReference type="ARBA" id="ARBA00004141"/>
    </source>
</evidence>
<comment type="subcellular location">
    <subcellularLocation>
        <location evidence="1">Membrane</location>
        <topology evidence="1">Multi-pass membrane protein</topology>
    </subcellularLocation>
</comment>
<dbReference type="GO" id="GO:0016020">
    <property type="term" value="C:membrane"/>
    <property type="evidence" value="ECO:0007669"/>
    <property type="project" value="UniProtKB-SubCell"/>
</dbReference>
<sequence>ADKEAGSLCVGWGFGMRRLFAASPEIFLYFFILIMISSSWREYCEQTSLHGWFYIGSDKPVWRIIWLLIVAASIGIASIFIYEAVDDFTKSTVVTTIHSTTVPLSEVYFLQ</sequence>
<accession>A0A7T8JUX4</accession>
<keyword evidence="8 12" id="KW-0406">Ion transport</keyword>
<evidence type="ECO:0000256" key="8">
    <source>
        <dbReference type="ARBA" id="ARBA00023065"/>
    </source>
</evidence>
<evidence type="ECO:0000256" key="7">
    <source>
        <dbReference type="ARBA" id="ARBA00023053"/>
    </source>
</evidence>
<keyword evidence="4 12" id="KW-0894">Sodium channel</keyword>
<name>A0A7T8JUX4_CALRO</name>
<feature type="transmembrane region" description="Helical" evidence="13">
    <location>
        <begin position="64"/>
        <end position="82"/>
    </location>
</feature>
<evidence type="ECO:0000256" key="10">
    <source>
        <dbReference type="ARBA" id="ARBA00023201"/>
    </source>
</evidence>
<proteinExistence type="inferred from homology"/>
<dbReference type="AlphaFoldDB" id="A0A7T8JUX4"/>
<keyword evidence="9 13" id="KW-0472">Membrane</keyword>
<keyword evidence="5 12" id="KW-0812">Transmembrane</keyword>
<dbReference type="GO" id="GO:0005272">
    <property type="term" value="F:sodium channel activity"/>
    <property type="evidence" value="ECO:0007669"/>
    <property type="project" value="UniProtKB-KW"/>
</dbReference>
<evidence type="ECO:0000256" key="9">
    <source>
        <dbReference type="ARBA" id="ARBA00023136"/>
    </source>
</evidence>
<evidence type="ECO:0000313" key="14">
    <source>
        <dbReference type="EMBL" id="QQP35948.1"/>
    </source>
</evidence>
<protein>
    <submittedName>
        <fullName evidence="14">Uncharacterized protein</fullName>
    </submittedName>
</protein>
<evidence type="ECO:0000256" key="6">
    <source>
        <dbReference type="ARBA" id="ARBA00022989"/>
    </source>
</evidence>
<reference evidence="15" key="1">
    <citation type="submission" date="2021-01" db="EMBL/GenBank/DDBJ databases">
        <title>Caligus Genome Assembly.</title>
        <authorList>
            <person name="Gallardo-Escarate C."/>
        </authorList>
    </citation>
    <scope>NUCLEOTIDE SEQUENCE [LARGE SCALE GENOMIC DNA]</scope>
</reference>
<keyword evidence="15" id="KW-1185">Reference proteome</keyword>
<evidence type="ECO:0000313" key="15">
    <source>
        <dbReference type="Proteomes" id="UP000595437"/>
    </source>
</evidence>
<keyword evidence="7" id="KW-0915">Sodium</keyword>
<evidence type="ECO:0000256" key="3">
    <source>
        <dbReference type="ARBA" id="ARBA00022448"/>
    </source>
</evidence>
<dbReference type="Pfam" id="PF00858">
    <property type="entry name" value="ASC"/>
    <property type="match status" value="1"/>
</dbReference>
<keyword evidence="6 13" id="KW-1133">Transmembrane helix</keyword>
<keyword evidence="3 12" id="KW-0813">Transport</keyword>
<evidence type="ECO:0000256" key="2">
    <source>
        <dbReference type="ARBA" id="ARBA00007193"/>
    </source>
</evidence>
<dbReference type="OrthoDB" id="6336424at2759"/>
<dbReference type="EMBL" id="CP045904">
    <property type="protein sequence ID" value="QQP35948.1"/>
    <property type="molecule type" value="Genomic_DNA"/>
</dbReference>
<keyword evidence="10 12" id="KW-0739">Sodium transport</keyword>